<dbReference type="Gene3D" id="3.60.21.70">
    <property type="entry name" value="PhoD-like phosphatase"/>
    <property type="match status" value="1"/>
</dbReference>
<dbReference type="EMBL" id="JTAK01000002">
    <property type="protein sequence ID" value="KHO65505.1"/>
    <property type="molecule type" value="Genomic_DNA"/>
</dbReference>
<dbReference type="STRING" id="706570.PT85_05425"/>
<dbReference type="Proteomes" id="UP000186079">
    <property type="component" value="Unassembled WGS sequence"/>
</dbReference>
<dbReference type="AlphaFoldDB" id="A0A0B3BSC1"/>
<dbReference type="PANTHER" id="PTHR37031:SF2">
    <property type="entry name" value="PHOD-LIKE PHOSPHATASE METALLOPHOSPHATASE DOMAIN-CONTAINING PROTEIN"/>
    <property type="match status" value="1"/>
</dbReference>
<dbReference type="InterPro" id="IPR029052">
    <property type="entry name" value="Metallo-depent_PP-like"/>
</dbReference>
<organism evidence="1 3">
    <name type="scientific">Pseudomonas flexibilis</name>
    <dbReference type="NCBI Taxonomy" id="706570"/>
    <lineage>
        <taxon>Bacteria</taxon>
        <taxon>Pseudomonadati</taxon>
        <taxon>Pseudomonadota</taxon>
        <taxon>Gammaproteobacteria</taxon>
        <taxon>Pseudomonadales</taxon>
        <taxon>Pseudomonadaceae</taxon>
        <taxon>Pseudomonas</taxon>
    </lineage>
</organism>
<keyword evidence="1" id="KW-0030">Aminoacyl-tRNA synthetase</keyword>
<reference evidence="2 4" key="2">
    <citation type="submission" date="2017-01" db="EMBL/GenBank/DDBJ databases">
        <authorList>
            <person name="Mah S.A."/>
            <person name="Swanson W.J."/>
            <person name="Moy G.W."/>
            <person name="Vacquier V.D."/>
        </authorList>
    </citation>
    <scope>NUCLEOTIDE SEQUENCE [LARGE SCALE GENOMIC DNA]</scope>
    <source>
        <strain evidence="2 4">ATCC 29606</strain>
    </source>
</reference>
<evidence type="ECO:0000313" key="1">
    <source>
        <dbReference type="EMBL" id="KHO65505.1"/>
    </source>
</evidence>
<dbReference type="EMBL" id="FTMC01000007">
    <property type="protein sequence ID" value="SIQ53631.1"/>
    <property type="molecule type" value="Genomic_DNA"/>
</dbReference>
<protein>
    <submittedName>
        <fullName evidence="1">Isoleucyl-tRNA synthetase</fullName>
    </submittedName>
</protein>
<evidence type="ECO:0000313" key="2">
    <source>
        <dbReference type="EMBL" id="SIQ53631.1"/>
    </source>
</evidence>
<dbReference type="InterPro" id="IPR038607">
    <property type="entry name" value="PhoD-like_sf"/>
</dbReference>
<dbReference type="SUPFAM" id="SSF56300">
    <property type="entry name" value="Metallo-dependent phosphatases"/>
    <property type="match status" value="1"/>
</dbReference>
<dbReference type="Proteomes" id="UP000030980">
    <property type="component" value="Unassembled WGS sequence"/>
</dbReference>
<name>A0A0B3BSC1_9PSED</name>
<accession>A0A0B3BSC1</accession>
<evidence type="ECO:0000313" key="4">
    <source>
        <dbReference type="Proteomes" id="UP000186079"/>
    </source>
</evidence>
<dbReference type="RefSeq" id="WP_039560461.1">
    <property type="nucleotide sequence ID" value="NZ_FMUP01000001.1"/>
</dbReference>
<reference evidence="1 3" key="1">
    <citation type="submission" date="2014-11" db="EMBL/GenBank/DDBJ databases">
        <title>Genome sequence of Pseudomonas tuomuerensis JCM 14085.</title>
        <authorList>
            <person name="Shin S.-K."/>
            <person name="Yi H."/>
        </authorList>
    </citation>
    <scope>NUCLEOTIDE SEQUENCE [LARGE SCALE GENOMIC DNA]</scope>
    <source>
        <strain evidence="1 3">JCM 14085</strain>
    </source>
</reference>
<keyword evidence="3" id="KW-1185">Reference proteome</keyword>
<sequence>MSDTLAPPLPSVLAGPVLRRCTPDRLLIWLVGSRELNLTLHLDAGDTVRTLPLSESCRRLRFGQHAVLHLLDIALPEPLPPDRLIRYDLTVDGQGIAQWAPHLLYPGEERPNFVLRERLDNLLHGSCRKPHSACPDGLLQVDALLARTTEPQARPSLLLMSGDQVYADDVAGPTLAAIHRLIERLGLFGEYLDGAVVSDTDQLYRHPDTFYRREALLPAFRRNEPLRERFFGGVEKPIFTSANAHNHLISLAEMLAMYLLVWSPTPWSLIDLQAPALAPADATRYEQERGRLGHFIDGLPQIARSLAHLPTLMIFDDHDVSDDWNLSASWETSAYGHPFSRRIIGNALLGYLLGQGWGNDPDACAEPLEGAARLLASVDPQGKLPGKAHDDYLTALFHFNRWGYVVPGEPALIVLDTRTQRWRSERHPSRPSGLMDWEALSDFQQQLLDHRSAVIVSATPVFGVKLIEVIQRIFTWFGHPLLVDAENWMAHPGASHTLLNIFCHSRTPGNYVILSGDVHYSFMYDVAVRRARGPRIWQITSSGIKNEFPRRLLDWFDRLNRWLYAPRSPLNLLTKRRHLAITPRIPSRSQRGERLWNGAGIGQVLLDDRGRPREVLQLNADGSEPTRFVATKRD</sequence>
<keyword evidence="1" id="KW-0436">Ligase</keyword>
<dbReference type="GO" id="GO:0004812">
    <property type="term" value="F:aminoacyl-tRNA ligase activity"/>
    <property type="evidence" value="ECO:0007669"/>
    <property type="project" value="UniProtKB-KW"/>
</dbReference>
<gene>
    <name evidence="1" type="ORF">PT85_05425</name>
    <name evidence="2" type="ORF">SAMN05421672_107117</name>
</gene>
<dbReference type="PANTHER" id="PTHR37031">
    <property type="entry name" value="METALLOPHOSPHATASE BINDING DOMAIN PROTEIN"/>
    <property type="match status" value="1"/>
</dbReference>
<evidence type="ECO:0000313" key="3">
    <source>
        <dbReference type="Proteomes" id="UP000030980"/>
    </source>
</evidence>
<proteinExistence type="predicted"/>
<dbReference type="OrthoDB" id="9795624at2"/>